<proteinExistence type="predicted"/>
<feature type="region of interest" description="Disordered" evidence="1">
    <location>
        <begin position="108"/>
        <end position="160"/>
    </location>
</feature>
<keyword evidence="3" id="KW-1185">Reference proteome</keyword>
<feature type="region of interest" description="Disordered" evidence="1">
    <location>
        <begin position="1"/>
        <end position="94"/>
    </location>
</feature>
<evidence type="ECO:0000256" key="1">
    <source>
        <dbReference type="SAM" id="MobiDB-lite"/>
    </source>
</evidence>
<comment type="caution">
    <text evidence="2">The sequence shown here is derived from an EMBL/GenBank/DDBJ whole genome shotgun (WGS) entry which is preliminary data.</text>
</comment>
<feature type="compositionally biased region" description="Low complexity" evidence="1">
    <location>
        <begin position="1"/>
        <end position="23"/>
    </location>
</feature>
<dbReference type="AlphaFoldDB" id="A0A4Z0A4H7"/>
<name>A0A4Z0A4H7_9AGAM</name>
<dbReference type="EMBL" id="SFCI01000319">
    <property type="protein sequence ID" value="TFY80578.1"/>
    <property type="molecule type" value="Genomic_DNA"/>
</dbReference>
<gene>
    <name evidence="2" type="ORF">EWM64_g3434</name>
</gene>
<feature type="compositionally biased region" description="Low complexity" evidence="1">
    <location>
        <begin position="75"/>
        <end position="90"/>
    </location>
</feature>
<dbReference type="Proteomes" id="UP000298061">
    <property type="component" value="Unassembled WGS sequence"/>
</dbReference>
<evidence type="ECO:0000313" key="2">
    <source>
        <dbReference type="EMBL" id="TFY80578.1"/>
    </source>
</evidence>
<protein>
    <submittedName>
        <fullName evidence="2">Uncharacterized protein</fullName>
    </submittedName>
</protein>
<sequence length="160" mass="16907">MPFTMPMPTATTNNTPNPTKPAFHLPPIPASAPVTPAYHVRPADTEDIPPATPQRLPRAHASNYYRSPITPASASTFSPLSRSSWSPGSSALNTPGSLAQIPFPLALSPEGNINAFASPDASDKRDNSGSTEDWRSRASENGIRVAAGCEDTSYTDDEGT</sequence>
<accession>A0A4Z0A4H7</accession>
<reference evidence="2 3" key="1">
    <citation type="submission" date="2019-02" db="EMBL/GenBank/DDBJ databases">
        <title>Genome sequencing of the rare red list fungi Hericium alpestre (H. flagellum).</title>
        <authorList>
            <person name="Buettner E."/>
            <person name="Kellner H."/>
        </authorList>
    </citation>
    <scope>NUCLEOTIDE SEQUENCE [LARGE SCALE GENOMIC DNA]</scope>
    <source>
        <strain evidence="2 3">DSM 108284</strain>
    </source>
</reference>
<dbReference type="STRING" id="135208.A0A4Z0A4H7"/>
<feature type="compositionally biased region" description="Basic and acidic residues" evidence="1">
    <location>
        <begin position="121"/>
        <end position="138"/>
    </location>
</feature>
<organism evidence="2 3">
    <name type="scientific">Hericium alpestre</name>
    <dbReference type="NCBI Taxonomy" id="135208"/>
    <lineage>
        <taxon>Eukaryota</taxon>
        <taxon>Fungi</taxon>
        <taxon>Dikarya</taxon>
        <taxon>Basidiomycota</taxon>
        <taxon>Agaricomycotina</taxon>
        <taxon>Agaricomycetes</taxon>
        <taxon>Russulales</taxon>
        <taxon>Hericiaceae</taxon>
        <taxon>Hericium</taxon>
    </lineage>
</organism>
<evidence type="ECO:0000313" key="3">
    <source>
        <dbReference type="Proteomes" id="UP000298061"/>
    </source>
</evidence>